<dbReference type="PROSITE" id="PS51233">
    <property type="entry name" value="VWFD"/>
    <property type="match status" value="1"/>
</dbReference>
<dbReference type="InterPro" id="IPR001846">
    <property type="entry name" value="VWF_type-D"/>
</dbReference>
<comment type="caution">
    <text evidence="5">Lacks conserved residue(s) required for the propagation of feature annotation.</text>
</comment>
<dbReference type="SMART" id="SM00216">
    <property type="entry name" value="VWD"/>
    <property type="match status" value="1"/>
</dbReference>
<gene>
    <name evidence="9" type="ORF">NP493_822g01000</name>
</gene>
<feature type="disulfide bond" evidence="5">
    <location>
        <begin position="117"/>
        <end position="126"/>
    </location>
</feature>
<dbReference type="EMBL" id="JAODUO010000822">
    <property type="protein sequence ID" value="KAK2174156.1"/>
    <property type="molecule type" value="Genomic_DNA"/>
</dbReference>
<keyword evidence="5" id="KW-0245">EGF-like domain</keyword>
<evidence type="ECO:0000256" key="3">
    <source>
        <dbReference type="ARBA" id="ARBA00023157"/>
    </source>
</evidence>
<name>A0AAD9KMR9_RIDPI</name>
<evidence type="ECO:0000259" key="8">
    <source>
        <dbReference type="PROSITE" id="PS51364"/>
    </source>
</evidence>
<protein>
    <recommendedName>
        <fullName evidence="11">VWFD domain-containing protein</fullName>
    </recommendedName>
</protein>
<feature type="domain" description="VWFD" evidence="7">
    <location>
        <begin position="211"/>
        <end position="388"/>
    </location>
</feature>
<dbReference type="Pfam" id="PF00683">
    <property type="entry name" value="TB"/>
    <property type="match status" value="1"/>
</dbReference>
<dbReference type="SMART" id="SM00832">
    <property type="entry name" value="C8"/>
    <property type="match status" value="1"/>
</dbReference>
<evidence type="ECO:0000259" key="6">
    <source>
        <dbReference type="PROSITE" id="PS50026"/>
    </source>
</evidence>
<reference evidence="9" key="1">
    <citation type="journal article" date="2023" name="Mol. Biol. Evol.">
        <title>Third-Generation Sequencing Reveals the Adaptive Role of the Epigenome in Three Deep-Sea Polychaetes.</title>
        <authorList>
            <person name="Perez M."/>
            <person name="Aroh O."/>
            <person name="Sun Y."/>
            <person name="Lan Y."/>
            <person name="Juniper S.K."/>
            <person name="Young C.R."/>
            <person name="Angers B."/>
            <person name="Qian P.Y."/>
        </authorList>
    </citation>
    <scope>NUCLEOTIDE SEQUENCE</scope>
    <source>
        <strain evidence="9">R07B-5</strain>
    </source>
</reference>
<evidence type="ECO:0000256" key="1">
    <source>
        <dbReference type="ARBA" id="ARBA00022729"/>
    </source>
</evidence>
<dbReference type="Pfam" id="PF08742">
    <property type="entry name" value="C8"/>
    <property type="match status" value="1"/>
</dbReference>
<dbReference type="Pfam" id="PF00094">
    <property type="entry name" value="VWD"/>
    <property type="match status" value="1"/>
</dbReference>
<evidence type="ECO:0000313" key="10">
    <source>
        <dbReference type="Proteomes" id="UP001209878"/>
    </source>
</evidence>
<dbReference type="Proteomes" id="UP001209878">
    <property type="component" value="Unassembled WGS sequence"/>
</dbReference>
<dbReference type="InterPro" id="IPR036773">
    <property type="entry name" value="TB_dom_sf"/>
</dbReference>
<keyword evidence="1" id="KW-0732">Signal</keyword>
<dbReference type="PROSITE" id="PS51364">
    <property type="entry name" value="TB"/>
    <property type="match status" value="1"/>
</dbReference>
<dbReference type="InterPro" id="IPR000742">
    <property type="entry name" value="EGF"/>
</dbReference>
<evidence type="ECO:0000256" key="2">
    <source>
        <dbReference type="ARBA" id="ARBA00022737"/>
    </source>
</evidence>
<evidence type="ECO:0000259" key="7">
    <source>
        <dbReference type="PROSITE" id="PS51233"/>
    </source>
</evidence>
<keyword evidence="4" id="KW-0325">Glycoprotein</keyword>
<dbReference type="InterPro" id="IPR014853">
    <property type="entry name" value="VWF/SSPO/ZAN-like_Cys-rich_dom"/>
</dbReference>
<dbReference type="PROSITE" id="PS50026">
    <property type="entry name" value="EGF_3"/>
    <property type="match status" value="1"/>
</dbReference>
<accession>A0AAD9KMR9</accession>
<dbReference type="AlphaFoldDB" id="A0AAD9KMR9"/>
<comment type="caution">
    <text evidence="9">The sequence shown here is derived from an EMBL/GenBank/DDBJ whole genome shotgun (WGS) entry which is preliminary data.</text>
</comment>
<sequence>MHLYIYNHCSHWCEGYITKTEYAEAKCGEFLQKVLEGFDLDRTQSNLTDIDVSELQGLVTKWATNIAASPRCIFKKMRKETIKQCCVGYNGSDCQTPICDSPCRNNGLCISPNTCECTENFVGQQCEDDISEVREDYAYCYTRKSCFGDKPDGMQAVVMKSECCAWGGRGWGLQGRQCEECPDIGTTDFKDSDYSEDKPSVVANDAGLNFRTCYSYGPNYYRTFDGLEYLFPGRCKYTAFSDGARSVMVTMVNCSKYSTCRKILDIKVNQLNLVRAQGGDITVNDKPVNVTYMHGWSSPTSGIRLQYIGSNYYLEYGTMRVRWDDKDTWLITLSEPLEELNNDGNRGLCGNFDGEALNDMKTAAGMLVTNPAAFGNSWGAPKDFGTCPDAPAMSYMCRESGTENKAKAACNMLRTHPFSDCHDTVMVNHYYHRCVNDFCSVLAYTKVTNETLRRNELDAVVCGAFSAYSSECGSSNVIIDWRTSQLCRKWC</sequence>
<feature type="disulfide bond" evidence="5">
    <location>
        <begin position="99"/>
        <end position="109"/>
    </location>
</feature>
<dbReference type="SUPFAM" id="SSF57581">
    <property type="entry name" value="TB module/8-cys domain"/>
    <property type="match status" value="1"/>
</dbReference>
<evidence type="ECO:0008006" key="11">
    <source>
        <dbReference type="Google" id="ProtNLM"/>
    </source>
</evidence>
<organism evidence="9 10">
    <name type="scientific">Ridgeia piscesae</name>
    <name type="common">Tubeworm</name>
    <dbReference type="NCBI Taxonomy" id="27915"/>
    <lineage>
        <taxon>Eukaryota</taxon>
        <taxon>Metazoa</taxon>
        <taxon>Spiralia</taxon>
        <taxon>Lophotrochozoa</taxon>
        <taxon>Annelida</taxon>
        <taxon>Polychaeta</taxon>
        <taxon>Sedentaria</taxon>
        <taxon>Canalipalpata</taxon>
        <taxon>Sabellida</taxon>
        <taxon>Siboglinidae</taxon>
        <taxon>Ridgeia</taxon>
    </lineage>
</organism>
<keyword evidence="2" id="KW-0677">Repeat</keyword>
<evidence type="ECO:0000313" key="9">
    <source>
        <dbReference type="EMBL" id="KAK2174156.1"/>
    </source>
</evidence>
<evidence type="ECO:0000256" key="4">
    <source>
        <dbReference type="ARBA" id="ARBA00023180"/>
    </source>
</evidence>
<evidence type="ECO:0000256" key="5">
    <source>
        <dbReference type="PROSITE-ProRule" id="PRU00076"/>
    </source>
</evidence>
<feature type="domain" description="EGF-like" evidence="6">
    <location>
        <begin position="95"/>
        <end position="127"/>
    </location>
</feature>
<dbReference type="InterPro" id="IPR050780">
    <property type="entry name" value="Mucin_vWF_Thrombospondin_sf"/>
</dbReference>
<keyword evidence="10" id="KW-1185">Reference proteome</keyword>
<dbReference type="InterPro" id="IPR017878">
    <property type="entry name" value="TB_dom"/>
</dbReference>
<dbReference type="PROSITE" id="PS00022">
    <property type="entry name" value="EGF_1"/>
    <property type="match status" value="1"/>
</dbReference>
<dbReference type="Gene3D" id="2.10.25.10">
    <property type="entry name" value="Laminin"/>
    <property type="match status" value="1"/>
</dbReference>
<proteinExistence type="predicted"/>
<keyword evidence="3 5" id="KW-1015">Disulfide bond</keyword>
<dbReference type="PANTHER" id="PTHR11339">
    <property type="entry name" value="EXTRACELLULAR MATRIX GLYCOPROTEIN RELATED"/>
    <property type="match status" value="1"/>
</dbReference>
<dbReference type="SUPFAM" id="SSF57196">
    <property type="entry name" value="EGF/Laminin"/>
    <property type="match status" value="1"/>
</dbReference>
<feature type="domain" description="TB" evidence="8">
    <location>
        <begin position="138"/>
        <end position="190"/>
    </location>
</feature>